<evidence type="ECO:0000259" key="2">
    <source>
        <dbReference type="Pfam" id="PF24924"/>
    </source>
</evidence>
<evidence type="ECO:0008006" key="5">
    <source>
        <dbReference type="Google" id="ProtNLM"/>
    </source>
</evidence>
<dbReference type="AlphaFoldDB" id="A0AAV9LEZ9"/>
<accession>A0AAV9LEZ9</accession>
<evidence type="ECO:0000313" key="3">
    <source>
        <dbReference type="EMBL" id="KAK4724013.1"/>
    </source>
</evidence>
<organism evidence="3 4">
    <name type="scientific">Solanum pinnatisectum</name>
    <name type="common">tansyleaf nightshade</name>
    <dbReference type="NCBI Taxonomy" id="50273"/>
    <lineage>
        <taxon>Eukaryota</taxon>
        <taxon>Viridiplantae</taxon>
        <taxon>Streptophyta</taxon>
        <taxon>Embryophyta</taxon>
        <taxon>Tracheophyta</taxon>
        <taxon>Spermatophyta</taxon>
        <taxon>Magnoliopsida</taxon>
        <taxon>eudicotyledons</taxon>
        <taxon>Gunneridae</taxon>
        <taxon>Pentapetalae</taxon>
        <taxon>asterids</taxon>
        <taxon>lamiids</taxon>
        <taxon>Solanales</taxon>
        <taxon>Solanaceae</taxon>
        <taxon>Solanoideae</taxon>
        <taxon>Solaneae</taxon>
        <taxon>Solanum</taxon>
    </lineage>
</organism>
<dbReference type="PANTHER" id="PTHR46033">
    <property type="entry name" value="PROTEIN MAIN-LIKE 2"/>
    <property type="match status" value="1"/>
</dbReference>
<reference evidence="3 4" key="1">
    <citation type="submission" date="2023-10" db="EMBL/GenBank/DDBJ databases">
        <title>Genome-Wide Identification Analysis in wild type Solanum Pinnatisectum Reveals Some Genes Defensing Phytophthora Infestans.</title>
        <authorList>
            <person name="Sun C."/>
        </authorList>
    </citation>
    <scope>NUCLEOTIDE SEQUENCE [LARGE SCALE GENOMIC DNA]</scope>
    <source>
        <strain evidence="3">LQN</strain>
        <tissue evidence="3">Leaf</tissue>
    </source>
</reference>
<dbReference type="Proteomes" id="UP001311915">
    <property type="component" value="Unassembled WGS sequence"/>
</dbReference>
<dbReference type="Pfam" id="PF24924">
    <property type="entry name" value="DUF7745"/>
    <property type="match status" value="1"/>
</dbReference>
<keyword evidence="4" id="KW-1185">Reference proteome</keyword>
<dbReference type="PANTHER" id="PTHR46033:SF16">
    <property type="entry name" value="AMINOTRANSFERASE-LIKE PLANT MOBILE DOMAIN-CONTAINING PROTEIN"/>
    <property type="match status" value="1"/>
</dbReference>
<proteinExistence type="predicted"/>
<dbReference type="InterPro" id="IPR044824">
    <property type="entry name" value="MAIN-like"/>
</dbReference>
<dbReference type="EMBL" id="JAWPEI010000006">
    <property type="protein sequence ID" value="KAK4724013.1"/>
    <property type="molecule type" value="Genomic_DNA"/>
</dbReference>
<gene>
    <name evidence="3" type="ORF">R3W88_026792</name>
</gene>
<protein>
    <recommendedName>
        <fullName evidence="5">Aminotransferase-like plant mobile domain-containing protein</fullName>
    </recommendedName>
</protein>
<name>A0AAV9LEZ9_9SOLN</name>
<feature type="domain" description="Aminotransferase-like plant mobile" evidence="1">
    <location>
        <begin position="116"/>
        <end position="255"/>
    </location>
</feature>
<sequence length="268" mass="32075">MVHPGRRKCQKRKKDLNVPLWVIDCTPLHWWAWWNDMGLLQPDIIFKYLGFLTRIMQVEPKRDVIEALLSFWDSTNNVFHFSNFEMTPTLEEIAGFTGFGKFGRTLNNKESFETWKEHRRLAFMVAFLGTMVFPRRGGKINIHLAEVVNVLIEKNNYTIVLMILTDIYRALTYCQKGKRFFEGCNILLQVWIVEHLYQPPTVARFIQDRSDYITSHAKRVAKYRCSEGLNAWVEHFRSQTEDKITWNYPWFPWEEIIHMSSDRPFFYY</sequence>
<evidence type="ECO:0000313" key="4">
    <source>
        <dbReference type="Proteomes" id="UP001311915"/>
    </source>
</evidence>
<evidence type="ECO:0000259" key="1">
    <source>
        <dbReference type="Pfam" id="PF10536"/>
    </source>
</evidence>
<dbReference type="InterPro" id="IPR019557">
    <property type="entry name" value="AminoTfrase-like_pln_mobile"/>
</dbReference>
<feature type="domain" description="DUF7745" evidence="2">
    <location>
        <begin position="49"/>
        <end position="101"/>
    </location>
</feature>
<dbReference type="Pfam" id="PF10536">
    <property type="entry name" value="PMD"/>
    <property type="match status" value="1"/>
</dbReference>
<dbReference type="GO" id="GO:0010073">
    <property type="term" value="P:meristem maintenance"/>
    <property type="evidence" value="ECO:0007669"/>
    <property type="project" value="InterPro"/>
</dbReference>
<dbReference type="InterPro" id="IPR056647">
    <property type="entry name" value="DUF7745"/>
</dbReference>
<comment type="caution">
    <text evidence="3">The sequence shown here is derived from an EMBL/GenBank/DDBJ whole genome shotgun (WGS) entry which is preliminary data.</text>
</comment>